<dbReference type="Proteomes" id="UP001172159">
    <property type="component" value="Unassembled WGS sequence"/>
</dbReference>
<keyword evidence="3" id="KW-1185">Reference proteome</keyword>
<accession>A0AA40EF71</accession>
<feature type="chain" id="PRO_5041268286" description="Secreted protein" evidence="1">
    <location>
        <begin position="26"/>
        <end position="131"/>
    </location>
</feature>
<sequence length="131" mass="14360">MLLRYTAFLCHHLLLVISVSQLVNCSNYIGGFVCLHLDHTTATWKPSTACEGAASTVCMVNEKCGFCVSCGFRFGVQCVLRSGYAVDGIGYRYQAGSTGFIHGNLSRKLRLSRRNLSPICVSVSKTHDCRC</sequence>
<organism evidence="2 3">
    <name type="scientific">Apiosordaria backusii</name>
    <dbReference type="NCBI Taxonomy" id="314023"/>
    <lineage>
        <taxon>Eukaryota</taxon>
        <taxon>Fungi</taxon>
        <taxon>Dikarya</taxon>
        <taxon>Ascomycota</taxon>
        <taxon>Pezizomycotina</taxon>
        <taxon>Sordariomycetes</taxon>
        <taxon>Sordariomycetidae</taxon>
        <taxon>Sordariales</taxon>
        <taxon>Lasiosphaeriaceae</taxon>
        <taxon>Apiosordaria</taxon>
    </lineage>
</organism>
<evidence type="ECO:0008006" key="4">
    <source>
        <dbReference type="Google" id="ProtNLM"/>
    </source>
</evidence>
<feature type="signal peptide" evidence="1">
    <location>
        <begin position="1"/>
        <end position="25"/>
    </location>
</feature>
<proteinExistence type="predicted"/>
<keyword evidence="1" id="KW-0732">Signal</keyword>
<evidence type="ECO:0000256" key="1">
    <source>
        <dbReference type="SAM" id="SignalP"/>
    </source>
</evidence>
<gene>
    <name evidence="2" type="ORF">B0T21DRAFT_139725</name>
</gene>
<comment type="caution">
    <text evidence="2">The sequence shown here is derived from an EMBL/GenBank/DDBJ whole genome shotgun (WGS) entry which is preliminary data.</text>
</comment>
<evidence type="ECO:0000313" key="2">
    <source>
        <dbReference type="EMBL" id="KAK0739264.1"/>
    </source>
</evidence>
<dbReference type="EMBL" id="JAUKTV010000004">
    <property type="protein sequence ID" value="KAK0739264.1"/>
    <property type="molecule type" value="Genomic_DNA"/>
</dbReference>
<name>A0AA40EF71_9PEZI</name>
<dbReference type="AlphaFoldDB" id="A0AA40EF71"/>
<evidence type="ECO:0000313" key="3">
    <source>
        <dbReference type="Proteomes" id="UP001172159"/>
    </source>
</evidence>
<protein>
    <recommendedName>
        <fullName evidence="4">Secreted protein</fullName>
    </recommendedName>
</protein>
<reference evidence="2" key="1">
    <citation type="submission" date="2023-06" db="EMBL/GenBank/DDBJ databases">
        <title>Genome-scale phylogeny and comparative genomics of the fungal order Sordariales.</title>
        <authorList>
            <consortium name="Lawrence Berkeley National Laboratory"/>
            <person name="Hensen N."/>
            <person name="Bonometti L."/>
            <person name="Westerberg I."/>
            <person name="Brannstrom I.O."/>
            <person name="Guillou S."/>
            <person name="Cros-Aarteil S."/>
            <person name="Calhoun S."/>
            <person name="Haridas S."/>
            <person name="Kuo A."/>
            <person name="Mondo S."/>
            <person name="Pangilinan J."/>
            <person name="Riley R."/>
            <person name="Labutti K."/>
            <person name="Andreopoulos B."/>
            <person name="Lipzen A."/>
            <person name="Chen C."/>
            <person name="Yanf M."/>
            <person name="Daum C."/>
            <person name="Ng V."/>
            <person name="Clum A."/>
            <person name="Steindorff A."/>
            <person name="Ohm R."/>
            <person name="Martin F."/>
            <person name="Silar P."/>
            <person name="Natvig D."/>
            <person name="Lalanne C."/>
            <person name="Gautier V."/>
            <person name="Ament-Velasquez S.L."/>
            <person name="Kruys A."/>
            <person name="Hutchinson M.I."/>
            <person name="Powell A.J."/>
            <person name="Barry K."/>
            <person name="Miller A.N."/>
            <person name="Grigoriev I.V."/>
            <person name="Debuchy R."/>
            <person name="Gladieux P."/>
            <person name="Thoren M.H."/>
            <person name="Johannesson H."/>
        </authorList>
    </citation>
    <scope>NUCLEOTIDE SEQUENCE</scope>
    <source>
        <strain evidence="2">CBS 540.89</strain>
    </source>
</reference>